<evidence type="ECO:0000313" key="2">
    <source>
        <dbReference type="Proteomes" id="UP000186524"/>
    </source>
</evidence>
<dbReference type="SUPFAM" id="SSF100985">
    <property type="entry name" value="Sporulation inhibitor Sda"/>
    <property type="match status" value="1"/>
</dbReference>
<keyword evidence="2" id="KW-1185">Reference proteome</keyword>
<dbReference type="InterPro" id="IPR015064">
    <property type="entry name" value="Sda"/>
</dbReference>
<evidence type="ECO:0000313" key="1">
    <source>
        <dbReference type="EMBL" id="OKL35454.1"/>
    </source>
</evidence>
<sequence length="84" mass="10017">MKRGNVGMKRLDRIWIFSPLEVKIAYMEERYLSDEQLLIAHKNALTLELDEDFIQLLEKEIKRRDLLLTVDSTIHIECLTETNR</sequence>
<dbReference type="EMBL" id="MRWQ01000022">
    <property type="protein sequence ID" value="OKL35454.1"/>
    <property type="molecule type" value="Genomic_DNA"/>
</dbReference>
<dbReference type="RefSeq" id="WP_073712768.1">
    <property type="nucleotide sequence ID" value="NZ_MRWQ01000022.1"/>
</dbReference>
<reference evidence="1 2" key="1">
    <citation type="submission" date="2016-12" db="EMBL/GenBank/DDBJ databases">
        <title>Domibacillus sp. SAOS 44 whole genome sequencing.</title>
        <authorList>
            <person name="Verma A."/>
            <person name="Krishnamurthi S."/>
        </authorList>
    </citation>
    <scope>NUCLEOTIDE SEQUENCE [LARGE SCALE GENOMIC DNA]</scope>
    <source>
        <strain evidence="1 2">SAOS 44</strain>
    </source>
</reference>
<dbReference type="AlphaFoldDB" id="A0A1Q5NZL1"/>
<dbReference type="Pfam" id="PF08970">
    <property type="entry name" value="Sda"/>
    <property type="match status" value="1"/>
</dbReference>
<organism evidence="1 2">
    <name type="scientific">Domibacillus mangrovi</name>
    <dbReference type="NCBI Taxonomy" id="1714354"/>
    <lineage>
        <taxon>Bacteria</taxon>
        <taxon>Bacillati</taxon>
        <taxon>Bacillota</taxon>
        <taxon>Bacilli</taxon>
        <taxon>Bacillales</taxon>
        <taxon>Bacillaceae</taxon>
        <taxon>Domibacillus</taxon>
    </lineage>
</organism>
<dbReference type="Proteomes" id="UP000186524">
    <property type="component" value="Unassembled WGS sequence"/>
</dbReference>
<protein>
    <submittedName>
        <fullName evidence="1">Uncharacterized protein</fullName>
    </submittedName>
</protein>
<dbReference type="Gene3D" id="1.10.287.1100">
    <property type="entry name" value="Sporulation inhibitor A"/>
    <property type="match status" value="1"/>
</dbReference>
<accession>A0A1Q5NZL1</accession>
<comment type="caution">
    <text evidence="1">The sequence shown here is derived from an EMBL/GenBank/DDBJ whole genome shotgun (WGS) entry which is preliminary data.</text>
</comment>
<dbReference type="InterPro" id="IPR036916">
    <property type="entry name" value="Sda_sf"/>
</dbReference>
<proteinExistence type="predicted"/>
<gene>
    <name evidence="1" type="ORF">BLL40_15530</name>
</gene>
<name>A0A1Q5NZL1_9BACI</name>